<gene>
    <name evidence="3" type="ORF">PIIN_06168</name>
</gene>
<dbReference type="FunCoup" id="G4TLQ1">
    <property type="interactions" value="153"/>
</dbReference>
<dbReference type="Proteomes" id="UP000007148">
    <property type="component" value="Unassembled WGS sequence"/>
</dbReference>
<dbReference type="GO" id="GO:0032182">
    <property type="term" value="F:ubiquitin-like protein binding"/>
    <property type="evidence" value="ECO:0007669"/>
    <property type="project" value="TreeGrafter"/>
</dbReference>
<evidence type="ECO:0000256" key="1">
    <source>
        <dbReference type="RuleBase" id="RU410713"/>
    </source>
</evidence>
<dbReference type="STRING" id="1109443.G4TLQ1"/>
<dbReference type="GO" id="GO:0097602">
    <property type="term" value="F:cullin family protein binding"/>
    <property type="evidence" value="ECO:0007669"/>
    <property type="project" value="TreeGrafter"/>
</dbReference>
<protein>
    <recommendedName>
        <fullName evidence="1">Defective in cullin neddylation protein</fullName>
    </recommendedName>
</protein>
<evidence type="ECO:0000313" key="3">
    <source>
        <dbReference type="EMBL" id="CCA72234.1"/>
    </source>
</evidence>
<dbReference type="eggNOG" id="KOG3077">
    <property type="taxonomic scope" value="Eukaryota"/>
</dbReference>
<dbReference type="Gene3D" id="1.10.238.10">
    <property type="entry name" value="EF-hand"/>
    <property type="match status" value="1"/>
</dbReference>
<dbReference type="GO" id="GO:0045116">
    <property type="term" value="P:protein neddylation"/>
    <property type="evidence" value="ECO:0007669"/>
    <property type="project" value="TreeGrafter"/>
</dbReference>
<dbReference type="InterPro" id="IPR014764">
    <property type="entry name" value="DCN-prot"/>
</dbReference>
<comment type="function">
    <text evidence="1">Neddylation of cullins play an essential role in the regulation of SCF-type complexes activity.</text>
</comment>
<dbReference type="OMA" id="LWCKFLQ"/>
<organism evidence="3 4">
    <name type="scientific">Serendipita indica (strain DSM 11827)</name>
    <name type="common">Root endophyte fungus</name>
    <name type="synonym">Piriformospora indica</name>
    <dbReference type="NCBI Taxonomy" id="1109443"/>
    <lineage>
        <taxon>Eukaryota</taxon>
        <taxon>Fungi</taxon>
        <taxon>Dikarya</taxon>
        <taxon>Basidiomycota</taxon>
        <taxon>Agaricomycotina</taxon>
        <taxon>Agaricomycetes</taxon>
        <taxon>Sebacinales</taxon>
        <taxon>Serendipitaceae</taxon>
        <taxon>Serendipita</taxon>
    </lineage>
</organism>
<dbReference type="PROSITE" id="PS51229">
    <property type="entry name" value="DCUN1"/>
    <property type="match status" value="1"/>
</dbReference>
<sequence length="221" mass="25243">MNTSLDTDAYSVDPDSDNISIDGTIKFCADLGVDPEDVVMLAVAYELQSPSVGEWTRKGWVDGWKKLECDSIPRMKAAVAQLSTKLSNDTDYFRSVYDFTFNFAKTEAGQRSIAIENAVAFWSLLLPAGQKGRALQHVDAKYDGDEVIYTPSREPGWKPEYNDLWFQFMTEKGGKGVSKDTWQMFFDFIRTIDDKFEKYDMNAAWPSTIDEFLEWAKERIN</sequence>
<dbReference type="OrthoDB" id="27198at2759"/>
<dbReference type="HOGENOM" id="CLU_047042_1_2_1"/>
<dbReference type="Pfam" id="PF03556">
    <property type="entry name" value="Cullin_binding"/>
    <property type="match status" value="1"/>
</dbReference>
<dbReference type="PANTHER" id="PTHR12281:SF31">
    <property type="entry name" value="DCN1-LIKE PROTEIN 3"/>
    <property type="match status" value="1"/>
</dbReference>
<dbReference type="InParanoid" id="G4TLQ1"/>
<dbReference type="InterPro" id="IPR042460">
    <property type="entry name" value="DCN1-like_PONY"/>
</dbReference>
<dbReference type="PANTHER" id="PTHR12281">
    <property type="entry name" value="RP42 RELATED"/>
    <property type="match status" value="1"/>
</dbReference>
<dbReference type="GO" id="GO:0000151">
    <property type="term" value="C:ubiquitin ligase complex"/>
    <property type="evidence" value="ECO:0007669"/>
    <property type="project" value="TreeGrafter"/>
</dbReference>
<evidence type="ECO:0000313" key="4">
    <source>
        <dbReference type="Proteomes" id="UP000007148"/>
    </source>
</evidence>
<dbReference type="AlphaFoldDB" id="G4TLQ1"/>
<reference evidence="3 4" key="1">
    <citation type="journal article" date="2011" name="PLoS Pathog.">
        <title>Endophytic Life Strategies Decoded by Genome and Transcriptome Analyses of the Mutualistic Root Symbiont Piriformospora indica.</title>
        <authorList>
            <person name="Zuccaro A."/>
            <person name="Lahrmann U."/>
            <person name="Guldener U."/>
            <person name="Langen G."/>
            <person name="Pfiffi S."/>
            <person name="Biedenkopf D."/>
            <person name="Wong P."/>
            <person name="Samans B."/>
            <person name="Grimm C."/>
            <person name="Basiewicz M."/>
            <person name="Murat C."/>
            <person name="Martin F."/>
            <person name="Kogel K.H."/>
        </authorList>
    </citation>
    <scope>NUCLEOTIDE SEQUENCE [LARGE SCALE GENOMIC DNA]</scope>
    <source>
        <strain evidence="3 4">DSM 11827</strain>
    </source>
</reference>
<feature type="domain" description="DCUN1" evidence="2">
    <location>
        <begin position="1"/>
        <end position="217"/>
    </location>
</feature>
<proteinExistence type="predicted"/>
<keyword evidence="4" id="KW-1185">Reference proteome</keyword>
<name>G4TLQ1_SERID</name>
<evidence type="ECO:0000259" key="2">
    <source>
        <dbReference type="PROSITE" id="PS51229"/>
    </source>
</evidence>
<dbReference type="EMBL" id="CAFZ01000154">
    <property type="protein sequence ID" value="CCA72234.1"/>
    <property type="molecule type" value="Genomic_DNA"/>
</dbReference>
<dbReference type="Gene3D" id="1.10.238.200">
    <property type="entry name" value="Cullin, PONY binding domain"/>
    <property type="match status" value="1"/>
</dbReference>
<accession>G4TLQ1</accession>
<dbReference type="InterPro" id="IPR005176">
    <property type="entry name" value="PONY_dom"/>
</dbReference>
<dbReference type="GO" id="GO:0031624">
    <property type="term" value="F:ubiquitin conjugating enzyme binding"/>
    <property type="evidence" value="ECO:0007669"/>
    <property type="project" value="TreeGrafter"/>
</dbReference>
<comment type="caution">
    <text evidence="3">The sequence shown here is derived from an EMBL/GenBank/DDBJ whole genome shotgun (WGS) entry which is preliminary data.</text>
</comment>